<dbReference type="STRING" id="225164.V4A0D0"/>
<feature type="region of interest" description="Disordered" evidence="1">
    <location>
        <begin position="10"/>
        <end position="29"/>
    </location>
</feature>
<accession>V4A0D0</accession>
<feature type="compositionally biased region" description="Basic and acidic residues" evidence="1">
    <location>
        <begin position="15"/>
        <end position="29"/>
    </location>
</feature>
<dbReference type="Proteomes" id="UP000030746">
    <property type="component" value="Unassembled WGS sequence"/>
</dbReference>
<name>V4A0D0_LOTGI</name>
<reference evidence="2 3" key="1">
    <citation type="journal article" date="2013" name="Nature">
        <title>Insights into bilaterian evolution from three spiralian genomes.</title>
        <authorList>
            <person name="Simakov O."/>
            <person name="Marletaz F."/>
            <person name="Cho S.J."/>
            <person name="Edsinger-Gonzales E."/>
            <person name="Havlak P."/>
            <person name="Hellsten U."/>
            <person name="Kuo D.H."/>
            <person name="Larsson T."/>
            <person name="Lv J."/>
            <person name="Arendt D."/>
            <person name="Savage R."/>
            <person name="Osoegawa K."/>
            <person name="de Jong P."/>
            <person name="Grimwood J."/>
            <person name="Chapman J.A."/>
            <person name="Shapiro H."/>
            <person name="Aerts A."/>
            <person name="Otillar R.P."/>
            <person name="Terry A.Y."/>
            <person name="Boore J.L."/>
            <person name="Grigoriev I.V."/>
            <person name="Lindberg D.R."/>
            <person name="Seaver E.C."/>
            <person name="Weisblat D.A."/>
            <person name="Putnam N.H."/>
            <person name="Rokhsar D.S."/>
        </authorList>
    </citation>
    <scope>NUCLEOTIDE SEQUENCE [LARGE SCALE GENOMIC DNA]</scope>
</reference>
<dbReference type="EMBL" id="KB203019">
    <property type="protein sequence ID" value="ESO86716.1"/>
    <property type="molecule type" value="Genomic_DNA"/>
</dbReference>
<dbReference type="CTD" id="20240500"/>
<proteinExistence type="predicted"/>
<protein>
    <submittedName>
        <fullName evidence="2">Uncharacterized protein</fullName>
    </submittedName>
</protein>
<evidence type="ECO:0000256" key="1">
    <source>
        <dbReference type="SAM" id="MobiDB-lite"/>
    </source>
</evidence>
<gene>
    <name evidence="2" type="ORF">LOTGIDRAFT_166989</name>
</gene>
<evidence type="ECO:0000313" key="3">
    <source>
        <dbReference type="Proteomes" id="UP000030746"/>
    </source>
</evidence>
<keyword evidence="3" id="KW-1185">Reference proteome</keyword>
<dbReference type="RefSeq" id="XP_009062692.1">
    <property type="nucleotide sequence ID" value="XM_009064444.1"/>
</dbReference>
<organism evidence="2 3">
    <name type="scientific">Lottia gigantea</name>
    <name type="common">Giant owl limpet</name>
    <dbReference type="NCBI Taxonomy" id="225164"/>
    <lineage>
        <taxon>Eukaryota</taxon>
        <taxon>Metazoa</taxon>
        <taxon>Spiralia</taxon>
        <taxon>Lophotrochozoa</taxon>
        <taxon>Mollusca</taxon>
        <taxon>Gastropoda</taxon>
        <taxon>Patellogastropoda</taxon>
        <taxon>Lottioidea</taxon>
        <taxon>Lottiidae</taxon>
        <taxon>Lottia</taxon>
    </lineage>
</organism>
<dbReference type="GeneID" id="20240500"/>
<dbReference type="AlphaFoldDB" id="V4A0D0"/>
<sequence>MADAILRLAEANQETPKHKGSESNVIIKDDNLKKPITKSSASGTGDNSATTLCSESDDFKTAILSEVRCLASTIGNLKNDMKNSISKLKSQVNDFIDGDGKDSYYNIDYLSDSDIVEPSQVKVREPDVDPGASLAENLFSDDESANVETSDRIEEYDVVSDLRSNLTNEEEVGAKVDDRLADIVSNSFTYKTKQDIDSITEKIKKYKKPANCPSLKTQEINRIM</sequence>
<dbReference type="KEGG" id="lgi:LOTGIDRAFT_166989"/>
<evidence type="ECO:0000313" key="2">
    <source>
        <dbReference type="EMBL" id="ESO86716.1"/>
    </source>
</evidence>
<dbReference type="HOGENOM" id="CLU_1236293_0_0_1"/>